<evidence type="ECO:0000256" key="5">
    <source>
        <dbReference type="ARBA" id="ARBA00022989"/>
    </source>
</evidence>
<evidence type="ECO:0000313" key="11">
    <source>
        <dbReference type="Proteomes" id="UP000244893"/>
    </source>
</evidence>
<feature type="transmembrane region" description="Helical" evidence="8">
    <location>
        <begin position="201"/>
        <end position="226"/>
    </location>
</feature>
<dbReference type="InterPro" id="IPR004563">
    <property type="entry name" value="Apolipo_AcylTrfase"/>
</dbReference>
<keyword evidence="11" id="KW-1185">Reference proteome</keyword>
<evidence type="ECO:0000256" key="3">
    <source>
        <dbReference type="ARBA" id="ARBA00022679"/>
    </source>
</evidence>
<sequence length="522" mass="55898">MSADRRRPLLPLWAALLVALSAGWITDLAFPDTGVWPLAFVGAGLVLIALQGRRPRSSLLVGFVFGMSFYLIHIQWATLFLGVVPWLALSTLESLFVAVGMLLITLAYAWVPRVWPTRAGRVGLLPVVIAGLWTAREGISAVWPYGGFSWGRLAMSESEGPLRDLFPWLGMAGVSFVMVWLTALTVAVAGEWWRGRAKRRILPATLPAGLLALGIAVSALIAVPGWQTSEAGTMSVAAVQGNTPSGYFDQRDYQGQILDGHIAATLPALDDDLDVIVWPEGAADLDPLESTAAAEAIDLVAQAADVPVVLGTITERGDDSYNSSLLWQPGVGVTDLYDKRHPVPFGEYVPDREFWEPFAPDLIGLIGREYTPGTTDPVFDIDGVLAGVNICFDIVDDALMRETAIDGAEIIFAQTNNADFGRTDESVQQLAIARIRALELGRSVVNISTVGSSAVIAPDGSALDSIPVYTTGLMRDDVPLREGLTPAAVAGGQVEQLAGGFGLLVLLIAGVLRPRRPSIKRR</sequence>
<dbReference type="PROSITE" id="PS50263">
    <property type="entry name" value="CN_HYDROLASE"/>
    <property type="match status" value="1"/>
</dbReference>
<dbReference type="AlphaFoldDB" id="A0A2V1HQ04"/>
<proteinExistence type="inferred from homology"/>
<dbReference type="OrthoDB" id="9804277at2"/>
<reference evidence="10 11" key="1">
    <citation type="submission" date="2018-05" db="EMBL/GenBank/DDBJ databases">
        <title>Amnibacterium sp. M8JJ-5, whole genome shotgun sequence.</title>
        <authorList>
            <person name="Tuo L."/>
        </authorList>
    </citation>
    <scope>NUCLEOTIDE SEQUENCE [LARGE SCALE GENOMIC DNA]</scope>
    <source>
        <strain evidence="10 11">M8JJ-5</strain>
    </source>
</reference>
<evidence type="ECO:0000256" key="1">
    <source>
        <dbReference type="ARBA" id="ARBA00004651"/>
    </source>
</evidence>
<dbReference type="Pfam" id="PF20154">
    <property type="entry name" value="LNT_N"/>
    <property type="match status" value="1"/>
</dbReference>
<dbReference type="EMBL" id="QEOP01000002">
    <property type="protein sequence ID" value="PVZ94618.1"/>
    <property type="molecule type" value="Genomic_DNA"/>
</dbReference>
<dbReference type="Gene3D" id="3.60.110.10">
    <property type="entry name" value="Carbon-nitrogen hydrolase"/>
    <property type="match status" value="1"/>
</dbReference>
<feature type="transmembrane region" description="Helical" evidence="8">
    <location>
        <begin position="494"/>
        <end position="512"/>
    </location>
</feature>
<feature type="transmembrane region" description="Helical" evidence="8">
    <location>
        <begin position="59"/>
        <end position="88"/>
    </location>
</feature>
<comment type="subcellular location">
    <subcellularLocation>
        <location evidence="1 8">Cell membrane</location>
        <topology evidence="1 8">Multi-pass membrane protein</topology>
    </subcellularLocation>
</comment>
<comment type="function">
    <text evidence="8">Catalyzes the phospholipid dependent N-acylation of the N-terminal cysteine of apolipoprotein, the last step in lipoprotein maturation.</text>
</comment>
<comment type="caution">
    <text evidence="10">The sequence shown here is derived from an EMBL/GenBank/DDBJ whole genome shotgun (WGS) entry which is preliminary data.</text>
</comment>
<name>A0A2V1HQ04_9MICO</name>
<organism evidence="10 11">
    <name type="scientific">Amnibacterium flavum</name>
    <dbReference type="NCBI Taxonomy" id="2173173"/>
    <lineage>
        <taxon>Bacteria</taxon>
        <taxon>Bacillati</taxon>
        <taxon>Actinomycetota</taxon>
        <taxon>Actinomycetes</taxon>
        <taxon>Micrococcales</taxon>
        <taxon>Microbacteriaceae</taxon>
        <taxon>Amnibacterium</taxon>
    </lineage>
</organism>
<dbReference type="PANTHER" id="PTHR38686:SF1">
    <property type="entry name" value="APOLIPOPROTEIN N-ACYLTRANSFERASE"/>
    <property type="match status" value="1"/>
</dbReference>
<dbReference type="UniPathway" id="UPA00666"/>
<evidence type="ECO:0000313" key="10">
    <source>
        <dbReference type="EMBL" id="PVZ94618.1"/>
    </source>
</evidence>
<evidence type="ECO:0000256" key="6">
    <source>
        <dbReference type="ARBA" id="ARBA00023136"/>
    </source>
</evidence>
<dbReference type="NCBIfam" id="TIGR00546">
    <property type="entry name" value="lnt"/>
    <property type="match status" value="1"/>
</dbReference>
<feature type="domain" description="CN hydrolase" evidence="9">
    <location>
        <begin position="234"/>
        <end position="480"/>
    </location>
</feature>
<dbReference type="RefSeq" id="WP_116757129.1">
    <property type="nucleotide sequence ID" value="NZ_JBHUEX010000001.1"/>
</dbReference>
<accession>A0A2V1HQ04</accession>
<comment type="catalytic activity">
    <reaction evidence="8">
        <text>N-terminal S-1,2-diacyl-sn-glyceryl-L-cysteinyl-[lipoprotein] + a glycerophospholipid = N-acyl-S-1,2-diacyl-sn-glyceryl-L-cysteinyl-[lipoprotein] + a 2-acyl-sn-glycero-3-phospholipid + H(+)</text>
        <dbReference type="Rhea" id="RHEA:48228"/>
        <dbReference type="Rhea" id="RHEA-COMP:14681"/>
        <dbReference type="Rhea" id="RHEA-COMP:14684"/>
        <dbReference type="ChEBI" id="CHEBI:15378"/>
        <dbReference type="ChEBI" id="CHEBI:136912"/>
        <dbReference type="ChEBI" id="CHEBI:140656"/>
        <dbReference type="ChEBI" id="CHEBI:140657"/>
        <dbReference type="ChEBI" id="CHEBI:140660"/>
        <dbReference type="EC" id="2.3.1.269"/>
    </reaction>
</comment>
<keyword evidence="4 8" id="KW-0812">Transmembrane</keyword>
<dbReference type="InterPro" id="IPR036526">
    <property type="entry name" value="C-N_Hydrolase_sf"/>
</dbReference>
<dbReference type="Proteomes" id="UP000244893">
    <property type="component" value="Unassembled WGS sequence"/>
</dbReference>
<dbReference type="GO" id="GO:0042158">
    <property type="term" value="P:lipoprotein biosynthetic process"/>
    <property type="evidence" value="ECO:0007669"/>
    <property type="project" value="UniProtKB-UniRule"/>
</dbReference>
<keyword evidence="2 8" id="KW-1003">Cell membrane</keyword>
<comment type="similarity">
    <text evidence="8">Belongs to the CN hydrolase family. Apolipoprotein N-acyltransferase subfamily.</text>
</comment>
<keyword evidence="6 8" id="KW-0472">Membrane</keyword>
<evidence type="ECO:0000256" key="8">
    <source>
        <dbReference type="HAMAP-Rule" id="MF_01148"/>
    </source>
</evidence>
<feature type="transmembrane region" description="Helical" evidence="8">
    <location>
        <begin position="35"/>
        <end position="52"/>
    </location>
</feature>
<evidence type="ECO:0000256" key="2">
    <source>
        <dbReference type="ARBA" id="ARBA00022475"/>
    </source>
</evidence>
<dbReference type="PANTHER" id="PTHR38686">
    <property type="entry name" value="APOLIPOPROTEIN N-ACYLTRANSFERASE"/>
    <property type="match status" value="1"/>
</dbReference>
<gene>
    <name evidence="8 10" type="primary">lnt</name>
    <name evidence="10" type="ORF">DDQ50_13060</name>
</gene>
<dbReference type="InterPro" id="IPR045378">
    <property type="entry name" value="LNT_N"/>
</dbReference>
<comment type="pathway">
    <text evidence="8">Protein modification; lipoprotein biosynthesis (N-acyl transfer).</text>
</comment>
<keyword evidence="3 8" id="KW-0808">Transferase</keyword>
<feature type="transmembrane region" description="Helical" evidence="8">
    <location>
        <begin position="123"/>
        <end position="145"/>
    </location>
</feature>
<dbReference type="SUPFAM" id="SSF56317">
    <property type="entry name" value="Carbon-nitrogen hydrolase"/>
    <property type="match status" value="1"/>
</dbReference>
<dbReference type="GO" id="GO:0016410">
    <property type="term" value="F:N-acyltransferase activity"/>
    <property type="evidence" value="ECO:0007669"/>
    <property type="project" value="UniProtKB-UniRule"/>
</dbReference>
<dbReference type="InterPro" id="IPR003010">
    <property type="entry name" value="C-N_Hydrolase"/>
</dbReference>
<protein>
    <recommendedName>
        <fullName evidence="8">Apolipoprotein N-acyltransferase</fullName>
        <shortName evidence="8">ALP N-acyltransferase</shortName>
        <ecNumber evidence="8">2.3.1.269</ecNumber>
    </recommendedName>
</protein>
<dbReference type="Pfam" id="PF00795">
    <property type="entry name" value="CN_hydrolase"/>
    <property type="match status" value="1"/>
</dbReference>
<dbReference type="HAMAP" id="MF_01148">
    <property type="entry name" value="Lnt"/>
    <property type="match status" value="1"/>
</dbReference>
<dbReference type="EC" id="2.3.1.269" evidence="8"/>
<feature type="transmembrane region" description="Helical" evidence="8">
    <location>
        <begin position="94"/>
        <end position="111"/>
    </location>
</feature>
<dbReference type="GO" id="GO:0005886">
    <property type="term" value="C:plasma membrane"/>
    <property type="evidence" value="ECO:0007669"/>
    <property type="project" value="UniProtKB-SubCell"/>
</dbReference>
<keyword evidence="7 8" id="KW-0012">Acyltransferase</keyword>
<feature type="transmembrane region" description="Helical" evidence="8">
    <location>
        <begin position="165"/>
        <end position="189"/>
    </location>
</feature>
<evidence type="ECO:0000259" key="9">
    <source>
        <dbReference type="PROSITE" id="PS50263"/>
    </source>
</evidence>
<keyword evidence="10" id="KW-0449">Lipoprotein</keyword>
<dbReference type="CDD" id="cd07571">
    <property type="entry name" value="ALP_N-acyl_transferase"/>
    <property type="match status" value="1"/>
</dbReference>
<evidence type="ECO:0000256" key="4">
    <source>
        <dbReference type="ARBA" id="ARBA00022692"/>
    </source>
</evidence>
<keyword evidence="5 8" id="KW-1133">Transmembrane helix</keyword>
<evidence type="ECO:0000256" key="7">
    <source>
        <dbReference type="ARBA" id="ARBA00023315"/>
    </source>
</evidence>